<evidence type="ECO:0000256" key="3">
    <source>
        <dbReference type="ARBA" id="ARBA00023295"/>
    </source>
</evidence>
<dbReference type="PANTHER" id="PTHR42800:SF2">
    <property type="entry name" value="INVERTASE-RELATED"/>
    <property type="match status" value="1"/>
</dbReference>
<keyword evidence="5" id="KW-1133">Transmembrane helix</keyword>
<dbReference type="Gene3D" id="2.115.10.20">
    <property type="entry name" value="Glycosyl hydrolase domain, family 43"/>
    <property type="match status" value="1"/>
</dbReference>
<dbReference type="AlphaFoldDB" id="A0A6A6UF29"/>
<gene>
    <name evidence="8" type="ORF">BT63DRAFT_387805</name>
</gene>
<dbReference type="SMART" id="SM00640">
    <property type="entry name" value="Glyco_32"/>
    <property type="match status" value="1"/>
</dbReference>
<dbReference type="InterPro" id="IPR013148">
    <property type="entry name" value="Glyco_hydro_32_N"/>
</dbReference>
<sequence>MDSAEKSWEKLRTPHITHHQVPQLRSFAAHIKRPWISLLAVLILQYLYFGGYLIFPFVYKYAQDHDNHPNLHFTLPVDWLGAPNGLFIDANKIWHVYFEFESTAPDPEPCRNWGHAISTDLYDWKMQPIAIQCDEYESLSGSVVIDENNTSGFFPKQKDGVVAIYTQYHLTKKTKEQALAYSTDGGFSFTKYANNLPLATSMDTESMHDPKVIWHSKTQKWIMVIAKKVIVEIYTSSNLLDWTFASVYKNQNLVGSRNEFNGPNLVPIPRVETTGAKNWTNLPTIPGGEVLDFGDYILLVSSARGSPLNGGSITRYFPGKFNGTHFSPVDDRTDRFIDFGPDNHASQFFFGLADGAPVISLGWASNLQYAGSVRTGSREGWRGILTGPREGYLIHNPSPHGADESDLSYFGRPVGLEGLKDEVHANITVRQALDQSVAYTNSEAILIEAKYVMMPDNADPVEINLDLVFKSSSGEEQLLCSVIFGTWMADFVCDRSQASKNWTLSDPSMNQMMARQVPPLLPFHNPASRRWEFQAIMDRSILEVYLNGGVKAGTITMFPSTPLDIVHLRSKEIPGWANLTVTVQRLRARNNELLR</sequence>
<dbReference type="Pfam" id="PF00251">
    <property type="entry name" value="Glyco_hydro_32N"/>
    <property type="match status" value="1"/>
</dbReference>
<keyword evidence="9" id="KW-1185">Reference proteome</keyword>
<dbReference type="SUPFAM" id="SSF49899">
    <property type="entry name" value="Concanavalin A-like lectins/glucanases"/>
    <property type="match status" value="1"/>
</dbReference>
<evidence type="ECO:0000313" key="9">
    <source>
        <dbReference type="Proteomes" id="UP000799302"/>
    </source>
</evidence>
<dbReference type="Pfam" id="PF08244">
    <property type="entry name" value="Glyco_hydro_32C"/>
    <property type="match status" value="1"/>
</dbReference>
<accession>A0A6A6UF29</accession>
<evidence type="ECO:0000256" key="2">
    <source>
        <dbReference type="ARBA" id="ARBA00022801"/>
    </source>
</evidence>
<protein>
    <submittedName>
        <fullName evidence="8">Arabinanase/levansucrase/invertase</fullName>
    </submittedName>
</protein>
<keyword evidence="5" id="KW-0472">Membrane</keyword>
<dbReference type="EMBL" id="MU004235">
    <property type="protein sequence ID" value="KAF2669484.1"/>
    <property type="molecule type" value="Genomic_DNA"/>
</dbReference>
<dbReference type="GO" id="GO:0005987">
    <property type="term" value="P:sucrose catabolic process"/>
    <property type="evidence" value="ECO:0007669"/>
    <property type="project" value="TreeGrafter"/>
</dbReference>
<organism evidence="8 9">
    <name type="scientific">Microthyrium microscopicum</name>
    <dbReference type="NCBI Taxonomy" id="703497"/>
    <lineage>
        <taxon>Eukaryota</taxon>
        <taxon>Fungi</taxon>
        <taxon>Dikarya</taxon>
        <taxon>Ascomycota</taxon>
        <taxon>Pezizomycotina</taxon>
        <taxon>Dothideomycetes</taxon>
        <taxon>Dothideomycetes incertae sedis</taxon>
        <taxon>Microthyriales</taxon>
        <taxon>Microthyriaceae</taxon>
        <taxon>Microthyrium</taxon>
    </lineage>
</organism>
<dbReference type="SUPFAM" id="SSF75005">
    <property type="entry name" value="Arabinanase/levansucrase/invertase"/>
    <property type="match status" value="1"/>
</dbReference>
<dbReference type="GO" id="GO:0000324">
    <property type="term" value="C:fungal-type vacuole"/>
    <property type="evidence" value="ECO:0007669"/>
    <property type="project" value="TreeGrafter"/>
</dbReference>
<keyword evidence="2 4" id="KW-0378">Hydrolase</keyword>
<name>A0A6A6UF29_9PEZI</name>
<feature type="domain" description="Glycosyl hydrolase family 32 C-terminal" evidence="7">
    <location>
        <begin position="438"/>
        <end position="571"/>
    </location>
</feature>
<evidence type="ECO:0000313" key="8">
    <source>
        <dbReference type="EMBL" id="KAF2669484.1"/>
    </source>
</evidence>
<dbReference type="Gene3D" id="2.60.120.560">
    <property type="entry name" value="Exo-inulinase, domain 1"/>
    <property type="match status" value="1"/>
</dbReference>
<reference evidence="8" key="1">
    <citation type="journal article" date="2020" name="Stud. Mycol.">
        <title>101 Dothideomycetes genomes: a test case for predicting lifestyles and emergence of pathogens.</title>
        <authorList>
            <person name="Haridas S."/>
            <person name="Albert R."/>
            <person name="Binder M."/>
            <person name="Bloem J."/>
            <person name="Labutti K."/>
            <person name="Salamov A."/>
            <person name="Andreopoulos B."/>
            <person name="Baker S."/>
            <person name="Barry K."/>
            <person name="Bills G."/>
            <person name="Bluhm B."/>
            <person name="Cannon C."/>
            <person name="Castanera R."/>
            <person name="Culley D."/>
            <person name="Daum C."/>
            <person name="Ezra D."/>
            <person name="Gonzalez J."/>
            <person name="Henrissat B."/>
            <person name="Kuo A."/>
            <person name="Liang C."/>
            <person name="Lipzen A."/>
            <person name="Lutzoni F."/>
            <person name="Magnuson J."/>
            <person name="Mondo S."/>
            <person name="Nolan M."/>
            <person name="Ohm R."/>
            <person name="Pangilinan J."/>
            <person name="Park H.-J."/>
            <person name="Ramirez L."/>
            <person name="Alfaro M."/>
            <person name="Sun H."/>
            <person name="Tritt A."/>
            <person name="Yoshinaga Y."/>
            <person name="Zwiers L.-H."/>
            <person name="Turgeon B."/>
            <person name="Goodwin S."/>
            <person name="Spatafora J."/>
            <person name="Crous P."/>
            <person name="Grigoriev I."/>
        </authorList>
    </citation>
    <scope>NUCLEOTIDE SEQUENCE</scope>
    <source>
        <strain evidence="8">CBS 115976</strain>
    </source>
</reference>
<dbReference type="InterPro" id="IPR001362">
    <property type="entry name" value="Glyco_hydro_32"/>
</dbReference>
<evidence type="ECO:0000256" key="5">
    <source>
        <dbReference type="SAM" id="Phobius"/>
    </source>
</evidence>
<dbReference type="CDD" id="cd18622">
    <property type="entry name" value="GH32_Inu-like"/>
    <property type="match status" value="1"/>
</dbReference>
<comment type="similarity">
    <text evidence="1 4">Belongs to the glycosyl hydrolase 32 family.</text>
</comment>
<evidence type="ECO:0000259" key="7">
    <source>
        <dbReference type="Pfam" id="PF08244"/>
    </source>
</evidence>
<feature type="transmembrane region" description="Helical" evidence="5">
    <location>
        <begin position="35"/>
        <end position="59"/>
    </location>
</feature>
<dbReference type="InterPro" id="IPR013320">
    <property type="entry name" value="ConA-like_dom_sf"/>
</dbReference>
<keyword evidence="3 4" id="KW-0326">Glycosidase</keyword>
<dbReference type="Proteomes" id="UP000799302">
    <property type="component" value="Unassembled WGS sequence"/>
</dbReference>
<proteinExistence type="inferred from homology"/>
<evidence type="ECO:0000256" key="1">
    <source>
        <dbReference type="ARBA" id="ARBA00009902"/>
    </source>
</evidence>
<dbReference type="InterPro" id="IPR013189">
    <property type="entry name" value="Glyco_hydro_32_C"/>
</dbReference>
<dbReference type="InterPro" id="IPR023296">
    <property type="entry name" value="Glyco_hydro_beta-prop_sf"/>
</dbReference>
<keyword evidence="5" id="KW-0812">Transmembrane</keyword>
<evidence type="ECO:0000256" key="4">
    <source>
        <dbReference type="RuleBase" id="RU362110"/>
    </source>
</evidence>
<dbReference type="PANTHER" id="PTHR42800">
    <property type="entry name" value="EXOINULINASE INUD (AFU_ORTHOLOGUE AFUA_5G00480)"/>
    <property type="match status" value="1"/>
</dbReference>
<dbReference type="OrthoDB" id="202537at2759"/>
<dbReference type="GO" id="GO:0004575">
    <property type="term" value="F:sucrose alpha-glucosidase activity"/>
    <property type="evidence" value="ECO:0007669"/>
    <property type="project" value="TreeGrafter"/>
</dbReference>
<feature type="domain" description="Glycosyl hydrolase family 32 N-terminal" evidence="6">
    <location>
        <begin position="72"/>
        <end position="390"/>
    </location>
</feature>
<evidence type="ECO:0000259" key="6">
    <source>
        <dbReference type="Pfam" id="PF00251"/>
    </source>
</evidence>